<proteinExistence type="predicted"/>
<dbReference type="Proteomes" id="UP000061010">
    <property type="component" value="Chromosome"/>
</dbReference>
<keyword evidence="1" id="KW-0732">Signal</keyword>
<dbReference type="AlphaFoldDB" id="A0A0S1B2C1"/>
<protein>
    <recommendedName>
        <fullName evidence="4">Secreted protein</fullName>
    </recommendedName>
</protein>
<evidence type="ECO:0000313" key="3">
    <source>
        <dbReference type="Proteomes" id="UP000061010"/>
    </source>
</evidence>
<feature type="signal peptide" evidence="1">
    <location>
        <begin position="1"/>
        <end position="20"/>
    </location>
</feature>
<evidence type="ECO:0000313" key="2">
    <source>
        <dbReference type="EMBL" id="ALJ29124.1"/>
    </source>
</evidence>
<evidence type="ECO:0000256" key="1">
    <source>
        <dbReference type="SAM" id="SignalP"/>
    </source>
</evidence>
<accession>A0A0S1B2C1</accession>
<keyword evidence="3" id="KW-1185">Reference proteome</keyword>
<dbReference type="EMBL" id="CP012900">
    <property type="protein sequence ID" value="ALJ29124.1"/>
    <property type="molecule type" value="Genomic_DNA"/>
</dbReference>
<dbReference type="RefSeq" id="WP_162486451.1">
    <property type="nucleotide sequence ID" value="NZ_CP043570.1"/>
</dbReference>
<sequence precursor="true">MKRTLLFAALIAFPVMSAIAAPVVEKPLMEGKPYAEQRLRIMNDLQGGEVYSEISAENRMRVVDALGRIDALLGKGGHASLPDKDKIEVFNDQDLINTLLTQAREDSRLVCRRERPVGSNRPQNICITVAARRQARENGADALRDLRVSTVKVENP</sequence>
<gene>
    <name evidence="2" type="ORF">AOT14_27650</name>
</gene>
<reference evidence="2 3" key="1">
    <citation type="journal article" date="2015" name="Genome Announc.">
        <title>Complete Genome Sequencing of Stenotrophomonas acidaminiphila ZAC14D2_NAIMI4_2, a Multidrug-Resistant Strain Isolated from Sediments of a Polluted River in Mexico, Uncovers New Antibiotic Resistance Genes and a Novel Class-II Lasso Peptide Biosynthesis Gene Cluster.</title>
        <authorList>
            <person name="Vinuesa P."/>
            <person name="Ochoa-Sanchez L.E."/>
        </authorList>
    </citation>
    <scope>NUCLEOTIDE SEQUENCE [LARGE SCALE GENOMIC DNA]</scope>
    <source>
        <strain evidence="2 3">ZAC14D2_NAIMI4_2</strain>
    </source>
</reference>
<evidence type="ECO:0008006" key="4">
    <source>
        <dbReference type="Google" id="ProtNLM"/>
    </source>
</evidence>
<dbReference type="PATRIC" id="fig|128780.6.peg.2793"/>
<dbReference type="KEGG" id="sacz:AOT14_27650"/>
<organism evidence="2 3">
    <name type="scientific">Stenotrophomonas acidaminiphila</name>
    <dbReference type="NCBI Taxonomy" id="128780"/>
    <lineage>
        <taxon>Bacteria</taxon>
        <taxon>Pseudomonadati</taxon>
        <taxon>Pseudomonadota</taxon>
        <taxon>Gammaproteobacteria</taxon>
        <taxon>Lysobacterales</taxon>
        <taxon>Lysobacteraceae</taxon>
        <taxon>Stenotrophomonas</taxon>
    </lineage>
</organism>
<name>A0A0S1B2C1_9GAMM</name>
<feature type="chain" id="PRO_5006588509" description="Secreted protein" evidence="1">
    <location>
        <begin position="21"/>
        <end position="156"/>
    </location>
</feature>